<protein>
    <submittedName>
        <fullName evidence="1">Frataxin-like iron-binding protein CyaY</fullName>
    </submittedName>
</protein>
<evidence type="ECO:0000313" key="2">
    <source>
        <dbReference type="Proteomes" id="UP000809829"/>
    </source>
</evidence>
<comment type="caution">
    <text evidence="1">The sequence shown here is derived from an EMBL/GenBank/DDBJ whole genome shotgun (WGS) entry which is preliminary data.</text>
</comment>
<proteinExistence type="predicted"/>
<dbReference type="EMBL" id="JAFBFC010000003">
    <property type="protein sequence ID" value="MBM7703122.1"/>
    <property type="molecule type" value="Genomic_DNA"/>
</dbReference>
<reference evidence="1 2" key="1">
    <citation type="submission" date="2021-01" db="EMBL/GenBank/DDBJ databases">
        <title>Genomic Encyclopedia of Type Strains, Phase IV (KMG-IV): sequencing the most valuable type-strain genomes for metagenomic binning, comparative biology and taxonomic classification.</title>
        <authorList>
            <person name="Goeker M."/>
        </authorList>
    </citation>
    <scope>NUCLEOTIDE SEQUENCE [LARGE SCALE GENOMIC DNA]</scope>
    <source>
        <strain evidence="1 2">DSM 104297</strain>
    </source>
</reference>
<dbReference type="RefSeq" id="WP_205186649.1">
    <property type="nucleotide sequence ID" value="NZ_JAFBFC010000003.1"/>
</dbReference>
<dbReference type="Proteomes" id="UP000809829">
    <property type="component" value="Unassembled WGS sequence"/>
</dbReference>
<accession>A0ABS2QW01</accession>
<keyword evidence="2" id="KW-1185">Reference proteome</keyword>
<evidence type="ECO:0000313" key="1">
    <source>
        <dbReference type="EMBL" id="MBM7703122.1"/>
    </source>
</evidence>
<sequence>MLTVDSYLKRPSSFIEDSIEAASNPYQYFIHLHDQRVKRMLNQFDHQLLEGAIVLKYGDETLIGFQQYNLVDELWTYILNLIAHFQHDKQVETYFRDQSLLIGLEQISEKKIRFQLNNQSWTLPKKDLIQVLLTECEHFFSTMGDYYQTTKYTNQLEKLQSMKLS</sequence>
<name>A0ABS2QW01_9BACI</name>
<organism evidence="1 2">
    <name type="scientific">Priestia iocasae</name>
    <dbReference type="NCBI Taxonomy" id="2291674"/>
    <lineage>
        <taxon>Bacteria</taxon>
        <taxon>Bacillati</taxon>
        <taxon>Bacillota</taxon>
        <taxon>Bacilli</taxon>
        <taxon>Bacillales</taxon>
        <taxon>Bacillaceae</taxon>
        <taxon>Priestia</taxon>
    </lineage>
</organism>
<gene>
    <name evidence="1" type="ORF">JOC83_001969</name>
</gene>